<feature type="transmembrane region" description="Helical" evidence="6">
    <location>
        <begin position="829"/>
        <end position="851"/>
    </location>
</feature>
<reference evidence="7" key="1">
    <citation type="journal article" date="2023" name="Plant J.">
        <title>Genome sequences and population genomics provide insights into the demographic history, inbreeding, and mutation load of two 'living fossil' tree species of Dipteronia.</title>
        <authorList>
            <person name="Feng Y."/>
            <person name="Comes H.P."/>
            <person name="Chen J."/>
            <person name="Zhu S."/>
            <person name="Lu R."/>
            <person name="Zhang X."/>
            <person name="Li P."/>
            <person name="Qiu J."/>
            <person name="Olsen K.M."/>
            <person name="Qiu Y."/>
        </authorList>
    </citation>
    <scope>NUCLEOTIDE SEQUENCE</scope>
    <source>
        <strain evidence="7">KIB01</strain>
    </source>
</reference>
<feature type="transmembrane region" description="Helical" evidence="6">
    <location>
        <begin position="1116"/>
        <end position="1136"/>
    </location>
</feature>
<organism evidence="7 8">
    <name type="scientific">Dipteronia dyeriana</name>
    <dbReference type="NCBI Taxonomy" id="168575"/>
    <lineage>
        <taxon>Eukaryota</taxon>
        <taxon>Viridiplantae</taxon>
        <taxon>Streptophyta</taxon>
        <taxon>Embryophyta</taxon>
        <taxon>Tracheophyta</taxon>
        <taxon>Spermatophyta</taxon>
        <taxon>Magnoliopsida</taxon>
        <taxon>eudicotyledons</taxon>
        <taxon>Gunneridae</taxon>
        <taxon>Pentapetalae</taxon>
        <taxon>rosids</taxon>
        <taxon>malvids</taxon>
        <taxon>Sapindales</taxon>
        <taxon>Sapindaceae</taxon>
        <taxon>Hippocastanoideae</taxon>
        <taxon>Acereae</taxon>
        <taxon>Dipteronia</taxon>
    </lineage>
</organism>
<comment type="caution">
    <text evidence="7">The sequence shown here is derived from an EMBL/GenBank/DDBJ whole genome shotgun (WGS) entry which is preliminary data.</text>
</comment>
<evidence type="ECO:0000256" key="3">
    <source>
        <dbReference type="ARBA" id="ARBA00022692"/>
    </source>
</evidence>
<dbReference type="Proteomes" id="UP001280121">
    <property type="component" value="Unassembled WGS sequence"/>
</dbReference>
<feature type="transmembrane region" description="Helical" evidence="6">
    <location>
        <begin position="1269"/>
        <end position="1292"/>
    </location>
</feature>
<feature type="transmembrane region" description="Helical" evidence="6">
    <location>
        <begin position="403"/>
        <end position="424"/>
    </location>
</feature>
<dbReference type="PANTHER" id="PTHR11654">
    <property type="entry name" value="OLIGOPEPTIDE TRANSPORTER-RELATED"/>
    <property type="match status" value="1"/>
</dbReference>
<evidence type="ECO:0000256" key="1">
    <source>
        <dbReference type="ARBA" id="ARBA00004141"/>
    </source>
</evidence>
<feature type="transmembrane region" description="Helical" evidence="6">
    <location>
        <begin position="322"/>
        <end position="345"/>
    </location>
</feature>
<evidence type="ECO:0000313" key="8">
    <source>
        <dbReference type="Proteomes" id="UP001280121"/>
    </source>
</evidence>
<feature type="transmembrane region" description="Helical" evidence="6">
    <location>
        <begin position="714"/>
        <end position="737"/>
    </location>
</feature>
<evidence type="ECO:0000256" key="5">
    <source>
        <dbReference type="ARBA" id="ARBA00023136"/>
    </source>
</evidence>
<protein>
    <submittedName>
        <fullName evidence="7">Uncharacterized protein</fullName>
    </submittedName>
</protein>
<feature type="transmembrane region" description="Helical" evidence="6">
    <location>
        <begin position="85"/>
        <end position="102"/>
    </location>
</feature>
<dbReference type="EMBL" id="JANJYI010000002">
    <property type="protein sequence ID" value="KAK2661210.1"/>
    <property type="molecule type" value="Genomic_DNA"/>
</dbReference>
<feature type="transmembrane region" description="Helical" evidence="6">
    <location>
        <begin position="430"/>
        <end position="456"/>
    </location>
</feature>
<feature type="transmembrane region" description="Helical" evidence="6">
    <location>
        <begin position="1043"/>
        <end position="1061"/>
    </location>
</feature>
<name>A0AAE0CRR5_9ROSI</name>
<feature type="transmembrane region" description="Helical" evidence="6">
    <location>
        <begin position="982"/>
        <end position="1004"/>
    </location>
</feature>
<feature type="transmembrane region" description="Helical" evidence="6">
    <location>
        <begin position="1236"/>
        <end position="1257"/>
    </location>
</feature>
<keyword evidence="3 6" id="KW-0812">Transmembrane</keyword>
<evidence type="ECO:0000256" key="2">
    <source>
        <dbReference type="ARBA" id="ARBA00005982"/>
    </source>
</evidence>
<dbReference type="CDD" id="cd17416">
    <property type="entry name" value="MFS_NPF1_2"/>
    <property type="match status" value="1"/>
</dbReference>
<dbReference type="Pfam" id="PF00854">
    <property type="entry name" value="PTR2"/>
    <property type="match status" value="3"/>
</dbReference>
<evidence type="ECO:0000256" key="4">
    <source>
        <dbReference type="ARBA" id="ARBA00022989"/>
    </source>
</evidence>
<feature type="transmembrane region" description="Helical" evidence="6">
    <location>
        <begin position="802"/>
        <end position="823"/>
    </location>
</feature>
<dbReference type="GO" id="GO:0016020">
    <property type="term" value="C:membrane"/>
    <property type="evidence" value="ECO:0007669"/>
    <property type="project" value="UniProtKB-SubCell"/>
</dbReference>
<feature type="transmembrane region" description="Helical" evidence="6">
    <location>
        <begin position="757"/>
        <end position="775"/>
    </location>
</feature>
<feature type="transmembrane region" description="Helical" evidence="6">
    <location>
        <begin position="1010"/>
        <end position="1031"/>
    </location>
</feature>
<keyword evidence="5 6" id="KW-0472">Membrane</keyword>
<dbReference type="InterPro" id="IPR000109">
    <property type="entry name" value="POT_fam"/>
</dbReference>
<sequence>MIRVIPICSTGIMVFVNVSQGSLGALQAKTMDRHITQNFEIPAGSLGMFMMLTLTLWIALYDRVIIPLASKIRGKPSHLSTKQRMSIGLIFSALSMALWAIAETMRRDLAIKQGFSDNPTGVVEMSVMWLLPHFIMDGLAEAFYMVAANEFLYCEFPRTMSSIAVGLNGIGFSLASLVASFILNAVDYVSKIGDQESWVSSNINKGHYDYYFWLLASFSMANFLYYLSCSKAYGPCKRMVKEPLLSNRNPKGGLKTLPFILANEAFERVASFGLSPNMIFYLKTRYNMETTTATNLILVWNAATNMLPVAGAMVADSYVSRFPMIGFGSIASLLGMILLWLTTLFPEETKPTTYQFVVLYASFGFMTIGAGGIRASSAAFGADQVFNTGDNKLKTPGLLQSYFGWYNVAITGSYIIAVTCIVYIQDHLGWTVGFGVPVVLMLLSAISFFLASPFYIKEKPNSNLLIGLVQVAVASYKNRQLNISSQATDDVTHHRGKDSNLLMPSDKLRFLNKACIIRNPEQDLTPDGKATNPWSLCTVDQVEELKALIKVIPIWSTGIIFSINVSQGTLGALQAITLNRHLTRNFEIPAGSLGLFMMLTLTLWIALYDRVIIPIASKIRGKPSFLNTKLRMGIGLILSTASMATWAIVESIRRDRAIKQGFYDDPTGVVDMSFVWLLPHNILTGLSEAFFSVAQNEFFYCEFPKSMSSIATSIGLVGVSLSNLVASVILSTVDYVSSIGGKESWVSDNLNKGHYDYYFWFLAGLSAVNILYYLFCSKYYGPLKSEANDLFNQDTSYDREDIWLYNLSYCGTFFVVLTTHGFLPDLGFPRISFFVIILFSIIFFFPAIDVINCYELWAYIRHDDFAIIGSKFSTTGIRAVPVFSTNLVMLLVQHQLNSNFITKSPTSPKHLNHRHKNDLNHQPTAYINKLESTNKSTIGVTPTKDDISNEAFEKIASYGLSPNMIFYLKEEYNMDVARATNLLFIWSAATNFMPVFGAIVADSYMGRYPMIGFGSIVSLLGMILVWLTTIFPESKPPMTYQFMMLYASFGLMSIGAGGIRASSPPFGADQLIDKEDSLKNSGILQSYFGWYSVSVTVSYILGVTCIVYIQDHIGWTVGFGVPVVLMLVSAISFFLASPFYVKLNPKTSLIIGLAQVVVASYKNRHIQISSLATNEMYHWRKDSNLLMPSDKLRFLNKACIIRNPEQELTPDGKAANSWSLCTIDQVEELKALIKVIPIWSTGIVFSLTVSQGSLGALQARTMNRHITRNFEIAAGSLSMFMMITLTLWIALYDRIIIPLASKIRGKPTYLSMKLRMGIGLVFSIASMASWAIAESMRRKLAIKEGFSDEPQAVVDMSVMWLLPHFVSTGLAEAFYTVAENEFLYTEFPKSMSSISSSLSGVGVSMANLVASIILNGVDYFTKSGGSKESWVADNINKGHYEYYFWLISGLCVANFLYYLACIRAYGPCKKEVDEKE</sequence>
<feature type="transmembrane region" description="Helical" evidence="6">
    <location>
        <begin position="357"/>
        <end position="382"/>
    </location>
</feature>
<feature type="transmembrane region" description="Helical" evidence="6">
    <location>
        <begin position="588"/>
        <end position="608"/>
    </location>
</feature>
<feature type="transmembrane region" description="Helical" evidence="6">
    <location>
        <begin position="165"/>
        <end position="190"/>
    </location>
</feature>
<gene>
    <name evidence="7" type="ORF">Ddye_007743</name>
</gene>
<feature type="transmembrane region" description="Helical" evidence="6">
    <location>
        <begin position="628"/>
        <end position="649"/>
    </location>
</feature>
<dbReference type="GO" id="GO:0022857">
    <property type="term" value="F:transmembrane transporter activity"/>
    <property type="evidence" value="ECO:0007669"/>
    <property type="project" value="InterPro"/>
</dbReference>
<proteinExistence type="inferred from homology"/>
<comment type="subcellular location">
    <subcellularLocation>
        <location evidence="1">Membrane</location>
        <topology evidence="1">Multi-pass membrane protein</topology>
    </subcellularLocation>
</comment>
<keyword evidence="8" id="KW-1185">Reference proteome</keyword>
<dbReference type="InterPro" id="IPR036259">
    <property type="entry name" value="MFS_trans_sf"/>
</dbReference>
<feature type="transmembrane region" description="Helical" evidence="6">
    <location>
        <begin position="1088"/>
        <end position="1109"/>
    </location>
</feature>
<feature type="transmembrane region" description="Helical" evidence="6">
    <location>
        <begin position="210"/>
        <end position="229"/>
    </location>
</feature>
<keyword evidence="4 6" id="KW-1133">Transmembrane helix</keyword>
<evidence type="ECO:0000256" key="6">
    <source>
        <dbReference type="SAM" id="Phobius"/>
    </source>
</evidence>
<dbReference type="SUPFAM" id="SSF103473">
    <property type="entry name" value="MFS general substrate transporter"/>
    <property type="match status" value="2"/>
</dbReference>
<evidence type="ECO:0000313" key="7">
    <source>
        <dbReference type="EMBL" id="KAK2661210.1"/>
    </source>
</evidence>
<accession>A0AAE0CRR5</accession>
<feature type="transmembrane region" description="Helical" evidence="6">
    <location>
        <begin position="1442"/>
        <end position="1460"/>
    </location>
</feature>
<comment type="similarity">
    <text evidence="2">Belongs to the major facilitator superfamily. Proton-dependent oligopeptide transporter (POT/PTR) (TC 2.A.17) family.</text>
</comment>
<feature type="transmembrane region" description="Helical" evidence="6">
    <location>
        <begin position="1398"/>
        <end position="1421"/>
    </location>
</feature>
<feature type="transmembrane region" description="Helical" evidence="6">
    <location>
        <begin position="1312"/>
        <end position="1333"/>
    </location>
</feature>
<dbReference type="Gene3D" id="1.20.1250.20">
    <property type="entry name" value="MFS general substrate transporter like domains"/>
    <property type="match status" value="3"/>
</dbReference>
<feature type="transmembrane region" description="Helical" evidence="6">
    <location>
        <begin position="45"/>
        <end position="64"/>
    </location>
</feature>